<dbReference type="PANTHER" id="PTHR11266:SF80">
    <property type="entry name" value="PEROXISOMAL MEMBRANE PROTEIN 2"/>
    <property type="match status" value="1"/>
</dbReference>
<name>A0A7S1FRI2_9STRA</name>
<evidence type="ECO:0000256" key="7">
    <source>
        <dbReference type="SAM" id="SignalP"/>
    </source>
</evidence>
<keyword evidence="4 6" id="KW-1133">Transmembrane helix</keyword>
<dbReference type="PANTHER" id="PTHR11266">
    <property type="entry name" value="PEROXISOMAL MEMBRANE PROTEIN 2, PXMP2 MPV17"/>
    <property type="match status" value="1"/>
</dbReference>
<comment type="subcellular location">
    <subcellularLocation>
        <location evidence="1">Membrane</location>
        <topology evidence="1">Multi-pass membrane protein</topology>
    </subcellularLocation>
</comment>
<evidence type="ECO:0000256" key="4">
    <source>
        <dbReference type="ARBA" id="ARBA00022989"/>
    </source>
</evidence>
<dbReference type="EMBL" id="HBFR01017265">
    <property type="protein sequence ID" value="CAD8885393.1"/>
    <property type="molecule type" value="Transcribed_RNA"/>
</dbReference>
<dbReference type="GO" id="GO:0005778">
    <property type="term" value="C:peroxisomal membrane"/>
    <property type="evidence" value="ECO:0007669"/>
    <property type="project" value="TreeGrafter"/>
</dbReference>
<keyword evidence="5 6" id="KW-0472">Membrane</keyword>
<keyword evidence="7" id="KW-0732">Signal</keyword>
<feature type="transmembrane region" description="Helical" evidence="6">
    <location>
        <begin position="266"/>
        <end position="288"/>
    </location>
</feature>
<organism evidence="8">
    <name type="scientific">Corethron hystrix</name>
    <dbReference type="NCBI Taxonomy" id="216773"/>
    <lineage>
        <taxon>Eukaryota</taxon>
        <taxon>Sar</taxon>
        <taxon>Stramenopiles</taxon>
        <taxon>Ochrophyta</taxon>
        <taxon>Bacillariophyta</taxon>
        <taxon>Coscinodiscophyceae</taxon>
        <taxon>Corethrophycidae</taxon>
        <taxon>Corethrales</taxon>
        <taxon>Corethraceae</taxon>
        <taxon>Corethron</taxon>
    </lineage>
</organism>
<reference evidence="8" key="1">
    <citation type="submission" date="2021-01" db="EMBL/GenBank/DDBJ databases">
        <authorList>
            <person name="Corre E."/>
            <person name="Pelletier E."/>
            <person name="Niang G."/>
            <person name="Scheremetjew M."/>
            <person name="Finn R."/>
            <person name="Kale V."/>
            <person name="Holt S."/>
            <person name="Cochrane G."/>
            <person name="Meng A."/>
            <person name="Brown T."/>
            <person name="Cohen L."/>
        </authorList>
    </citation>
    <scope>NUCLEOTIDE SEQUENCE</scope>
    <source>
        <strain evidence="8">308</strain>
    </source>
</reference>
<evidence type="ECO:0000256" key="2">
    <source>
        <dbReference type="ARBA" id="ARBA00006824"/>
    </source>
</evidence>
<feature type="transmembrane region" description="Helical" evidence="6">
    <location>
        <begin position="176"/>
        <end position="196"/>
    </location>
</feature>
<accession>A0A7S1FRI2</accession>
<dbReference type="AlphaFoldDB" id="A0A7S1FRI2"/>
<sequence>MMNILFSKNIFYIILLVRSRTVAGTRANNDGRRLSHESRRHCLRDYQNKNMLFRKAAPIVSVQPVDRRQEEEKRPLVQPRGEKKTVFCRKLFRNVPVTHHEFVDEEQDEERPLIRTRGGENSHRTSKSKFLLGLYLSALESRPVYTKAATSFIVTAIGDMLGQNLEGAEFFDLRRIASFALCGGFFVGPFVHFWYAQLFRWGEYLKSLGFAKSRMKNTLLMVAIDQTIGAGMFFPPYFFVYEFFNSLVRGTPYDRTVPEVQMNTELWGVLTASWRIFPFANFISFLYVPQELRVLASNVISVFWNAYLSRRLNG</sequence>
<dbReference type="InterPro" id="IPR007248">
    <property type="entry name" value="Mpv17_PMP22"/>
</dbReference>
<comment type="similarity">
    <text evidence="2 6">Belongs to the peroxisomal membrane protein PXMP2/4 family.</text>
</comment>
<feature type="chain" id="PRO_5031519943" description="Peroxisomal membrane protein MPV17" evidence="7">
    <location>
        <begin position="25"/>
        <end position="314"/>
    </location>
</feature>
<evidence type="ECO:0000256" key="5">
    <source>
        <dbReference type="ARBA" id="ARBA00023136"/>
    </source>
</evidence>
<feature type="signal peptide" evidence="7">
    <location>
        <begin position="1"/>
        <end position="24"/>
    </location>
</feature>
<evidence type="ECO:0000256" key="6">
    <source>
        <dbReference type="RuleBase" id="RU363053"/>
    </source>
</evidence>
<evidence type="ECO:0000256" key="1">
    <source>
        <dbReference type="ARBA" id="ARBA00004141"/>
    </source>
</evidence>
<evidence type="ECO:0008006" key="9">
    <source>
        <dbReference type="Google" id="ProtNLM"/>
    </source>
</evidence>
<evidence type="ECO:0000256" key="3">
    <source>
        <dbReference type="ARBA" id="ARBA00022692"/>
    </source>
</evidence>
<keyword evidence="3 6" id="KW-0812">Transmembrane</keyword>
<gene>
    <name evidence="8" type="ORF">CHYS00102_LOCUS12590</name>
</gene>
<proteinExistence type="inferred from homology"/>
<dbReference type="Pfam" id="PF04117">
    <property type="entry name" value="Mpv17_PMP22"/>
    <property type="match status" value="1"/>
</dbReference>
<evidence type="ECO:0000313" key="8">
    <source>
        <dbReference type="EMBL" id="CAD8885393.1"/>
    </source>
</evidence>
<feature type="transmembrane region" description="Helical" evidence="6">
    <location>
        <begin position="217"/>
        <end position="239"/>
    </location>
</feature>
<protein>
    <recommendedName>
        <fullName evidence="9">Peroxisomal membrane protein MPV17</fullName>
    </recommendedName>
</protein>